<evidence type="ECO:0000259" key="1">
    <source>
        <dbReference type="Pfam" id="PF08818"/>
    </source>
</evidence>
<name>A0A1D8AWS0_9BACT</name>
<dbReference type="Proteomes" id="UP000095228">
    <property type="component" value="Chromosome"/>
</dbReference>
<dbReference type="OrthoDB" id="115213at2"/>
<dbReference type="AlphaFoldDB" id="A0A1D8AWS0"/>
<dbReference type="SUPFAM" id="SSF159888">
    <property type="entry name" value="YdhG-like"/>
    <property type="match status" value="1"/>
</dbReference>
<dbReference type="Gene3D" id="3.90.1150.200">
    <property type="match status" value="1"/>
</dbReference>
<evidence type="ECO:0000313" key="2">
    <source>
        <dbReference type="EMBL" id="AOS45332.1"/>
    </source>
</evidence>
<dbReference type="InterPro" id="IPR014922">
    <property type="entry name" value="YdhG-like"/>
</dbReference>
<dbReference type="KEGG" id="obg:Verru16b_02413"/>
<keyword evidence="3" id="KW-1185">Reference proteome</keyword>
<sequence length="119" mass="13246">MISKATTVDGFLNTLTDAERAIFTKLRSLLKQAHPKVTESMQYRMPTYLVGDYHLGAFNKQKHYLCLYVNPEAADPYRQELKAAGLDCGKSCIRFTKPEMLPLPLAAKIIKAAGKLAGK</sequence>
<accession>A0A1D8AWS0</accession>
<proteinExistence type="predicted"/>
<protein>
    <recommendedName>
        <fullName evidence="1">YdhG-like domain-containing protein</fullName>
    </recommendedName>
</protein>
<dbReference type="Pfam" id="PF08818">
    <property type="entry name" value="DUF1801"/>
    <property type="match status" value="1"/>
</dbReference>
<organism evidence="2 3">
    <name type="scientific">Lacunisphaera limnophila</name>
    <dbReference type="NCBI Taxonomy" id="1838286"/>
    <lineage>
        <taxon>Bacteria</taxon>
        <taxon>Pseudomonadati</taxon>
        <taxon>Verrucomicrobiota</taxon>
        <taxon>Opitutia</taxon>
        <taxon>Opitutales</taxon>
        <taxon>Opitutaceae</taxon>
        <taxon>Lacunisphaera</taxon>
    </lineage>
</organism>
<dbReference type="EMBL" id="CP016094">
    <property type="protein sequence ID" value="AOS45332.1"/>
    <property type="molecule type" value="Genomic_DNA"/>
</dbReference>
<dbReference type="RefSeq" id="WP_069962495.1">
    <property type="nucleotide sequence ID" value="NZ_CP016094.1"/>
</dbReference>
<dbReference type="STRING" id="1838286.Verru16b_02413"/>
<reference evidence="2 3" key="1">
    <citation type="submission" date="2016-06" db="EMBL/GenBank/DDBJ databases">
        <title>Three novel species with peptidoglycan cell walls form the new genus Lacunisphaera gen. nov. in the family Opitutaceae of the verrucomicrobial subdivision 4.</title>
        <authorList>
            <person name="Rast P."/>
            <person name="Gloeckner I."/>
            <person name="Jogler M."/>
            <person name="Boedeker C."/>
            <person name="Jeske O."/>
            <person name="Wiegand S."/>
            <person name="Reinhardt R."/>
            <person name="Schumann P."/>
            <person name="Rohde M."/>
            <person name="Spring S."/>
            <person name="Gloeckner F.O."/>
            <person name="Jogler C."/>
        </authorList>
    </citation>
    <scope>NUCLEOTIDE SEQUENCE [LARGE SCALE GENOMIC DNA]</scope>
    <source>
        <strain evidence="2 3">IG16b</strain>
    </source>
</reference>
<evidence type="ECO:0000313" key="3">
    <source>
        <dbReference type="Proteomes" id="UP000095228"/>
    </source>
</evidence>
<gene>
    <name evidence="2" type="ORF">Verru16b_02413</name>
</gene>
<feature type="domain" description="YdhG-like" evidence="1">
    <location>
        <begin position="20"/>
        <end position="113"/>
    </location>
</feature>